<gene>
    <name evidence="1" type="ORF">AFUS01_LOCUS32386</name>
</gene>
<evidence type="ECO:0000313" key="1">
    <source>
        <dbReference type="EMBL" id="CAG7822095.1"/>
    </source>
</evidence>
<dbReference type="EMBL" id="CAJVCH010525283">
    <property type="protein sequence ID" value="CAG7822095.1"/>
    <property type="molecule type" value="Genomic_DNA"/>
</dbReference>
<evidence type="ECO:0000313" key="2">
    <source>
        <dbReference type="Proteomes" id="UP000708208"/>
    </source>
</evidence>
<feature type="non-terminal residue" evidence="1">
    <location>
        <position position="1"/>
    </location>
</feature>
<keyword evidence="2" id="KW-1185">Reference proteome</keyword>
<dbReference type="Proteomes" id="UP000708208">
    <property type="component" value="Unassembled WGS sequence"/>
</dbReference>
<dbReference type="OrthoDB" id="7615957at2759"/>
<organism evidence="1 2">
    <name type="scientific">Allacma fusca</name>
    <dbReference type="NCBI Taxonomy" id="39272"/>
    <lineage>
        <taxon>Eukaryota</taxon>
        <taxon>Metazoa</taxon>
        <taxon>Ecdysozoa</taxon>
        <taxon>Arthropoda</taxon>
        <taxon>Hexapoda</taxon>
        <taxon>Collembola</taxon>
        <taxon>Symphypleona</taxon>
        <taxon>Sminthuridae</taxon>
        <taxon>Allacma</taxon>
    </lineage>
</organism>
<comment type="caution">
    <text evidence="1">The sequence shown here is derived from an EMBL/GenBank/DDBJ whole genome shotgun (WGS) entry which is preliminary data.</text>
</comment>
<name>A0A8J2LHE8_9HEXA</name>
<proteinExistence type="predicted"/>
<protein>
    <submittedName>
        <fullName evidence="1">Uncharacterized protein</fullName>
    </submittedName>
</protein>
<dbReference type="AlphaFoldDB" id="A0A8J2LHE8"/>
<sequence>VRSVVTYGAEIWGLRHLEEIDNLQNFFVKKLLKLPKNTSNLLLCCYKDMWEEQTDLQNFNWSSLLYFRIKDFLPKGLWNCKSPDEIRAAIPKIVSKYQQSLVVQDVAKMMASTHFPLYKRIKTHDYAEEYTKTPTPLRIAGILARIRMGSIFIHFNEITLRRDKCIFCSQFSSTWSHLFLECHLLSNYRPASLSNINPSHHPFIETFWESLIKNTNKDFATLIYRFLEEISKRM</sequence>
<accession>A0A8J2LHE8</accession>
<reference evidence="1" key="1">
    <citation type="submission" date="2021-06" db="EMBL/GenBank/DDBJ databases">
        <authorList>
            <person name="Hodson N. C."/>
            <person name="Mongue J. A."/>
            <person name="Jaron S. K."/>
        </authorList>
    </citation>
    <scope>NUCLEOTIDE SEQUENCE</scope>
</reference>